<dbReference type="Proteomes" id="UP001341840">
    <property type="component" value="Unassembled WGS sequence"/>
</dbReference>
<sequence>MTFKVWLHQRPEVQAMKWSIRLRPGRFFTVPEELRQPQETQHGDAVMEAIVKARNGSVLGNGSILKMYFFPGQRTSSHIQIHGAPNVYKVDEYPVYSMATPTITGAKEMLTYLEAKPTAALTAKKVILTDVREEAVVYINGTPFVLRELNKPVDTLKYVGITGPVVEHIEARLKEDILAEIRHSGGRMLLHREEYNPSTNQSDVVGYWENISADDVKTPSEVYSALKDDGYDIVYQRIPLTRERDALASDVDAIQYRKNDSAGSYLFVSHTGFGGVAYAMAIICCRLGAEANYASRVPQPLYGPHICALPEENLPSRASDETALRMGDYRDILSLTRVLIYGPQSKADVDIVIERCAGAGHIRDDILHYSKAFQKFTDDDDEKRAYLMDMGIKALRRYFFLITFRSYLYCTSPSEMEFAAWMDARPELGHLCNNLRIDK</sequence>
<name>A0ABU6QD84_9FABA</name>
<organism evidence="1 2">
    <name type="scientific">Stylosanthes scabra</name>
    <dbReference type="NCBI Taxonomy" id="79078"/>
    <lineage>
        <taxon>Eukaryota</taxon>
        <taxon>Viridiplantae</taxon>
        <taxon>Streptophyta</taxon>
        <taxon>Embryophyta</taxon>
        <taxon>Tracheophyta</taxon>
        <taxon>Spermatophyta</taxon>
        <taxon>Magnoliopsida</taxon>
        <taxon>eudicotyledons</taxon>
        <taxon>Gunneridae</taxon>
        <taxon>Pentapetalae</taxon>
        <taxon>rosids</taxon>
        <taxon>fabids</taxon>
        <taxon>Fabales</taxon>
        <taxon>Fabaceae</taxon>
        <taxon>Papilionoideae</taxon>
        <taxon>50 kb inversion clade</taxon>
        <taxon>dalbergioids sensu lato</taxon>
        <taxon>Dalbergieae</taxon>
        <taxon>Pterocarpus clade</taxon>
        <taxon>Stylosanthes</taxon>
    </lineage>
</organism>
<dbReference type="InterPro" id="IPR050561">
    <property type="entry name" value="PTP"/>
</dbReference>
<dbReference type="PANTHER" id="PTHR23339">
    <property type="entry name" value="TYROSINE SPECIFIC PROTEIN PHOSPHATASE AND DUAL SPECIFICITY PROTEIN PHOSPHATASE"/>
    <property type="match status" value="1"/>
</dbReference>
<dbReference type="EMBL" id="JASCZI010000189">
    <property type="protein sequence ID" value="MED6109870.1"/>
    <property type="molecule type" value="Genomic_DNA"/>
</dbReference>
<dbReference type="InterPro" id="IPR029021">
    <property type="entry name" value="Prot-tyrosine_phosphatase-like"/>
</dbReference>
<dbReference type="SUPFAM" id="SSF52799">
    <property type="entry name" value="(Phosphotyrosine protein) phosphatases II"/>
    <property type="match status" value="1"/>
</dbReference>
<dbReference type="Gene3D" id="3.90.190.10">
    <property type="entry name" value="Protein tyrosine phosphatase superfamily"/>
    <property type="match status" value="1"/>
</dbReference>
<reference evidence="1 2" key="1">
    <citation type="journal article" date="2023" name="Plants (Basel)">
        <title>Bridging the Gap: Combining Genomics and Transcriptomics Approaches to Understand Stylosanthes scabra, an Orphan Legume from the Brazilian Caatinga.</title>
        <authorList>
            <person name="Ferreira-Neto J.R.C."/>
            <person name="da Silva M.D."/>
            <person name="Binneck E."/>
            <person name="de Melo N.F."/>
            <person name="da Silva R.H."/>
            <person name="de Melo A.L.T.M."/>
            <person name="Pandolfi V."/>
            <person name="Bustamante F.O."/>
            <person name="Brasileiro-Vidal A.C."/>
            <person name="Benko-Iseppon A.M."/>
        </authorList>
    </citation>
    <scope>NUCLEOTIDE SEQUENCE [LARGE SCALE GENOMIC DNA]</scope>
    <source>
        <tissue evidence="1">Leaves</tissue>
    </source>
</reference>
<protein>
    <submittedName>
        <fullName evidence="1">Uncharacterized protein</fullName>
    </submittedName>
</protein>
<accession>A0ABU6QD84</accession>
<comment type="caution">
    <text evidence="1">The sequence shown here is derived from an EMBL/GenBank/DDBJ whole genome shotgun (WGS) entry which is preliminary data.</text>
</comment>
<dbReference type="SMART" id="SM01301">
    <property type="entry name" value="PTPlike_phytase"/>
    <property type="match status" value="1"/>
</dbReference>
<dbReference type="Pfam" id="PF14566">
    <property type="entry name" value="PTPlike_phytase"/>
    <property type="match status" value="1"/>
</dbReference>
<gene>
    <name evidence="1" type="ORF">PIB30_037528</name>
</gene>
<evidence type="ECO:0000313" key="2">
    <source>
        <dbReference type="Proteomes" id="UP001341840"/>
    </source>
</evidence>
<proteinExistence type="predicted"/>
<evidence type="ECO:0000313" key="1">
    <source>
        <dbReference type="EMBL" id="MED6109870.1"/>
    </source>
</evidence>
<keyword evidence="2" id="KW-1185">Reference proteome</keyword>